<proteinExistence type="predicted"/>
<dbReference type="AlphaFoldDB" id="A0A0D2NVL3"/>
<reference evidence="3" key="1">
    <citation type="submission" date="2014-04" db="EMBL/GenBank/DDBJ databases">
        <title>Evolutionary Origins and Diversification of the Mycorrhizal Mutualists.</title>
        <authorList>
            <consortium name="DOE Joint Genome Institute"/>
            <consortium name="Mycorrhizal Genomics Consortium"/>
            <person name="Kohler A."/>
            <person name="Kuo A."/>
            <person name="Nagy L.G."/>
            <person name="Floudas D."/>
            <person name="Copeland A."/>
            <person name="Barry K.W."/>
            <person name="Cichocki N."/>
            <person name="Veneault-Fourrey C."/>
            <person name="LaButti K."/>
            <person name="Lindquist E.A."/>
            <person name="Lipzen A."/>
            <person name="Lundell T."/>
            <person name="Morin E."/>
            <person name="Murat C."/>
            <person name="Riley R."/>
            <person name="Ohm R."/>
            <person name="Sun H."/>
            <person name="Tunlid A."/>
            <person name="Henrissat B."/>
            <person name="Grigoriev I.V."/>
            <person name="Hibbett D.S."/>
            <person name="Martin F."/>
        </authorList>
    </citation>
    <scope>NUCLEOTIDE SEQUENCE [LARGE SCALE GENOMIC DNA]</scope>
    <source>
        <strain evidence="3">FD-334 SS-4</strain>
    </source>
</reference>
<evidence type="ECO:0000313" key="2">
    <source>
        <dbReference type="EMBL" id="KJA20561.1"/>
    </source>
</evidence>
<dbReference type="EMBL" id="KN817566">
    <property type="protein sequence ID" value="KJA20561.1"/>
    <property type="molecule type" value="Genomic_DNA"/>
</dbReference>
<name>A0A0D2NVL3_HYPSF</name>
<accession>A0A0D2NVL3</accession>
<feature type="region of interest" description="Disordered" evidence="1">
    <location>
        <begin position="30"/>
        <end position="53"/>
    </location>
</feature>
<gene>
    <name evidence="2" type="ORF">HYPSUDRAFT_787056</name>
</gene>
<sequence>MSSSILVSGGTAMLPEFIPRLHDEIVRAVAPPTQTRQKTQPDRPNPPSYDKYGPLRPLSLFFAILNNPSPPAVTSERAAANAGKAPAIAPACLAWVGGSLIISWLNRDRGCRSSARTVG</sequence>
<protein>
    <submittedName>
        <fullName evidence="2">Uncharacterized protein</fullName>
    </submittedName>
</protein>
<dbReference type="STRING" id="945553.A0A0D2NVL3"/>
<dbReference type="SUPFAM" id="SSF53067">
    <property type="entry name" value="Actin-like ATPase domain"/>
    <property type="match status" value="1"/>
</dbReference>
<evidence type="ECO:0000313" key="3">
    <source>
        <dbReference type="Proteomes" id="UP000054270"/>
    </source>
</evidence>
<dbReference type="OrthoDB" id="337660at2759"/>
<dbReference type="InterPro" id="IPR043129">
    <property type="entry name" value="ATPase_NBD"/>
</dbReference>
<keyword evidence="3" id="KW-1185">Reference proteome</keyword>
<dbReference type="Proteomes" id="UP000054270">
    <property type="component" value="Unassembled WGS sequence"/>
</dbReference>
<evidence type="ECO:0000256" key="1">
    <source>
        <dbReference type="SAM" id="MobiDB-lite"/>
    </source>
</evidence>
<organism evidence="2 3">
    <name type="scientific">Hypholoma sublateritium (strain FD-334 SS-4)</name>
    <dbReference type="NCBI Taxonomy" id="945553"/>
    <lineage>
        <taxon>Eukaryota</taxon>
        <taxon>Fungi</taxon>
        <taxon>Dikarya</taxon>
        <taxon>Basidiomycota</taxon>
        <taxon>Agaricomycotina</taxon>
        <taxon>Agaricomycetes</taxon>
        <taxon>Agaricomycetidae</taxon>
        <taxon>Agaricales</taxon>
        <taxon>Agaricineae</taxon>
        <taxon>Strophariaceae</taxon>
        <taxon>Hypholoma</taxon>
    </lineage>
</organism>